<feature type="compositionally biased region" description="Basic and acidic residues" evidence="1">
    <location>
        <begin position="939"/>
        <end position="952"/>
    </location>
</feature>
<feature type="compositionally biased region" description="Low complexity" evidence="1">
    <location>
        <begin position="1040"/>
        <end position="1059"/>
    </location>
</feature>
<feature type="region of interest" description="Disordered" evidence="1">
    <location>
        <begin position="1036"/>
        <end position="1450"/>
    </location>
</feature>
<feature type="compositionally biased region" description="Basic and acidic residues" evidence="1">
    <location>
        <begin position="1262"/>
        <end position="1288"/>
    </location>
</feature>
<feature type="region of interest" description="Disordered" evidence="1">
    <location>
        <begin position="939"/>
        <end position="981"/>
    </location>
</feature>
<dbReference type="Proteomes" id="UP001385951">
    <property type="component" value="Unassembled WGS sequence"/>
</dbReference>
<feature type="compositionally biased region" description="Basic and acidic residues" evidence="1">
    <location>
        <begin position="137"/>
        <end position="184"/>
    </location>
</feature>
<feature type="compositionally biased region" description="Low complexity" evidence="1">
    <location>
        <begin position="236"/>
        <end position="250"/>
    </location>
</feature>
<feature type="compositionally biased region" description="Polar residues" evidence="1">
    <location>
        <begin position="627"/>
        <end position="656"/>
    </location>
</feature>
<feature type="compositionally biased region" description="Basic and acidic residues" evidence="1">
    <location>
        <begin position="1127"/>
        <end position="1143"/>
    </location>
</feature>
<feature type="compositionally biased region" description="Low complexity" evidence="1">
    <location>
        <begin position="1405"/>
        <end position="1415"/>
    </location>
</feature>
<gene>
    <name evidence="3" type="ORF">QCA50_012874</name>
</gene>
<feature type="compositionally biased region" description="Low complexity" evidence="1">
    <location>
        <begin position="540"/>
        <end position="563"/>
    </location>
</feature>
<sequence length="1589" mass="179052">MGPIFEYLTDIDVEDFMYDFKTEFCTLQGFRDHVFAPFTEELVDSLDSSNDEFFDAEGNDEPLDTNSLLWVPANLHPEVDPENFKNHIKTQVEEIMERKLSRQNSVLKRSSLSSSSLPVYLDSSEDSSDHNLSPEQLKVDEQEPIEKENHTEKETLTENEQKQQQDQDQDLKQQNRTSYQDKRFSNPSLRDLTNELETLSRLAGMDSNDAVTLARTLSTTSLGYTDVEKQAIDELNSSPPHGSPSSSPNNEIDVHSQNKDTVSSPTSHKSLKRNKTIPPSSSMSSKSPTKYQQSVGHYDSASQNLNALEDEQLMSSNQQNDRDISNQPQMVPQNHQYPHQQFFQQPSQAPPQQAPPQPMPQQPQQQLGKPYSSRSTKPQRSNDGLYQQQHQFHQSSHHEYPLKRSRRLDYHKQSSVMSLGSQLQTNKAGKLAELRNNLNLGDSTLIPSHRQHQHLHQPESQEHKPKLKLKTKSPNQQPHPRSSQMLFSYRNPNVSPPGATSNTVSKDSPYPTGASSSIEQQLNSKFNHSHSHHNKKSHIKNPSGDSTNSSNSSSSITSPNYNDISTGNSAYPANQRYPGARSASYGSIPTNHSNRSSRQQKYGFEGRPAGAKSPTEANHTDRPPQARSVSHPQLQATVDGSKSGSYQCSSTNQPISKNDKSKQLNQNLNMLRSEINEFKESLNKADRPSSQPPQSEPPQSQPPQSQPPQSQPPQSQPPQSQPPQSQPPQSQPPQSQPPQSQPPQSQPPKQALPLLVQKELPQVPDEASDDVPPRIIPEQYIQQIDSKNGSLSPSPQQQHHSYQDEIRPGSIVDNAGFGSPTNSDTNDSDFSFEATYQDISYEDSLGLEQEILQELSDEAQIKKQHELQLQLQKQFQSSMDNVANNSYDDNTGENKYFERTSQYDDEKTVTHDPNIDDFNGNTAPEEINEFGQVENGHEEYPHEQEEGFRQIEEPLEQNVSRSSSTVKHEPSQIENDDSYDYVDMKRTLPQSQAFGNYDENKFISSSGYTGVSTSQDPFQQSAMVAPTSQSAMVYPDEFGSSQLSSPQSPSDTQPQSPSRKSLKKKKSWPWLKEKERTSSLSSVDASNLPPVPDSNNLQSPTRSVSSPEVPTAKEQKPMPVEIYEPELQIKDYGKGRDRKDSVGKENMITKFFKKKRSNSTSVPVSSPNQPNLAGINALGEVSGSPGAVNAKTSSESGVTVDYESDSESKSTRSSNSKKKTSGGGIFKKKTKKSTDKEKERLFKSNSLNSIKTHSTETSNDEIQGKEILIDAETEERNIEQDIQMDDHIQQQFDSQQQSQNDHLIQLQFVEDNGEEPESRKSSKSKKHQKKDKDPEQHMFNIVVTDGEKKSKSHRKKSIERERKTSGEIERRELTDDKQLRSQEEQQSLDRKERRRKRRKQKEKQAAAAADAAAAANDGSKDKANTSEEEKSLQTTQEVQEKLKKSIKRTSRANQPIEFTDSAFGFPLPPPSQSTLVMLDYRFPVHVERAIYRLSHLKLANPKRSLREQVLLSNFMYAYLNLVDHTLHLEQQMNTEQSSEQEDDSKYGDDSMIEEEVEEEYEENKDLIDDTAGEPITIDLDITEESQVRA</sequence>
<name>A0AAW0FQE8_9APHY</name>
<feature type="compositionally biased region" description="Pro residues" evidence="1">
    <location>
        <begin position="690"/>
        <end position="746"/>
    </location>
</feature>
<dbReference type="Pfam" id="PF08632">
    <property type="entry name" value="Zds_C"/>
    <property type="match status" value="1"/>
</dbReference>
<feature type="region of interest" description="Disordered" evidence="1">
    <location>
        <begin position="442"/>
        <end position="830"/>
    </location>
</feature>
<proteinExistence type="predicted"/>
<feature type="compositionally biased region" description="Pro residues" evidence="1">
    <location>
        <begin position="348"/>
        <end position="361"/>
    </location>
</feature>
<feature type="compositionally biased region" description="Polar residues" evidence="1">
    <location>
        <begin position="1243"/>
        <end position="1261"/>
    </location>
</feature>
<feature type="compositionally biased region" description="Polar residues" evidence="1">
    <location>
        <begin position="819"/>
        <end position="829"/>
    </location>
</feature>
<feature type="compositionally biased region" description="Low complexity" evidence="1">
    <location>
        <begin position="278"/>
        <end position="288"/>
    </location>
</feature>
<feature type="compositionally biased region" description="Low complexity" evidence="1">
    <location>
        <begin position="1289"/>
        <end position="1299"/>
    </location>
</feature>
<feature type="region of interest" description="Disordered" evidence="1">
    <location>
        <begin position="117"/>
        <end position="191"/>
    </location>
</feature>
<feature type="region of interest" description="Disordered" evidence="1">
    <location>
        <begin position="341"/>
        <end position="403"/>
    </location>
</feature>
<dbReference type="SMART" id="SM01327">
    <property type="entry name" value="Zds_C"/>
    <property type="match status" value="1"/>
</dbReference>
<feature type="compositionally biased region" description="Acidic residues" evidence="1">
    <location>
        <begin position="1550"/>
        <end position="1562"/>
    </location>
</feature>
<evidence type="ECO:0000259" key="2">
    <source>
        <dbReference type="SMART" id="SM01327"/>
    </source>
</evidence>
<dbReference type="EMBL" id="JASBNA010000028">
    <property type="protein sequence ID" value="KAK7683903.1"/>
    <property type="molecule type" value="Genomic_DNA"/>
</dbReference>
<feature type="compositionally biased region" description="Basic residues" evidence="1">
    <location>
        <begin position="1215"/>
        <end position="1231"/>
    </location>
</feature>
<feature type="compositionally biased region" description="Polar residues" evidence="1">
    <location>
        <begin position="513"/>
        <end position="522"/>
    </location>
</feature>
<feature type="compositionally biased region" description="Polar residues" evidence="1">
    <location>
        <begin position="259"/>
        <end position="268"/>
    </location>
</feature>
<evidence type="ECO:0000256" key="1">
    <source>
        <dbReference type="SAM" id="MobiDB-lite"/>
    </source>
</evidence>
<dbReference type="PANTHER" id="PTHR28089">
    <property type="entry name" value="PROTEIN ZDS1-RELATED"/>
    <property type="match status" value="1"/>
</dbReference>
<feature type="compositionally biased region" description="Polar residues" evidence="1">
    <location>
        <begin position="1093"/>
        <end position="1108"/>
    </location>
</feature>
<reference evidence="3 4" key="1">
    <citation type="submission" date="2022-09" db="EMBL/GenBank/DDBJ databases">
        <authorList>
            <person name="Palmer J.M."/>
        </authorList>
    </citation>
    <scope>NUCLEOTIDE SEQUENCE [LARGE SCALE GENOMIC DNA]</scope>
    <source>
        <strain evidence="3 4">DSM 7382</strain>
    </source>
</reference>
<dbReference type="GO" id="GO:0010971">
    <property type="term" value="P:positive regulation of G2/M transition of mitotic cell cycle"/>
    <property type="evidence" value="ECO:0007669"/>
    <property type="project" value="TreeGrafter"/>
</dbReference>
<keyword evidence="4" id="KW-1185">Reference proteome</keyword>
<dbReference type="InterPro" id="IPR013941">
    <property type="entry name" value="ZDS1_C"/>
</dbReference>
<accession>A0AAW0FQE8</accession>
<feature type="compositionally biased region" description="Polar residues" evidence="1">
    <location>
        <begin position="372"/>
        <end position="386"/>
    </location>
</feature>
<evidence type="ECO:0000313" key="4">
    <source>
        <dbReference type="Proteomes" id="UP001385951"/>
    </source>
</evidence>
<dbReference type="GO" id="GO:0030010">
    <property type="term" value="P:establishment of cell polarity"/>
    <property type="evidence" value="ECO:0007669"/>
    <property type="project" value="TreeGrafter"/>
</dbReference>
<dbReference type="InterPro" id="IPR040206">
    <property type="entry name" value="Zds1/2"/>
</dbReference>
<feature type="region of interest" description="Disordered" evidence="1">
    <location>
        <begin position="1532"/>
        <end position="1589"/>
    </location>
</feature>
<feature type="compositionally biased region" description="Basic residues" evidence="1">
    <location>
        <begin position="527"/>
        <end position="539"/>
    </location>
</feature>
<dbReference type="PANTHER" id="PTHR28089:SF1">
    <property type="entry name" value="PROTEIN ZDS1-RELATED"/>
    <property type="match status" value="1"/>
</dbReference>
<feature type="compositionally biased region" description="Polar residues" evidence="1">
    <location>
        <begin position="584"/>
        <end position="600"/>
    </location>
</feature>
<feature type="domain" description="Protein Zds1 C-terminal" evidence="2">
    <location>
        <begin position="1471"/>
        <end position="1523"/>
    </location>
</feature>
<feature type="compositionally biased region" description="Basic and acidic residues" evidence="1">
    <location>
        <begin position="1358"/>
        <end position="1391"/>
    </location>
</feature>
<organism evidence="3 4">
    <name type="scientific">Cerrena zonata</name>
    <dbReference type="NCBI Taxonomy" id="2478898"/>
    <lineage>
        <taxon>Eukaryota</taxon>
        <taxon>Fungi</taxon>
        <taxon>Dikarya</taxon>
        <taxon>Basidiomycota</taxon>
        <taxon>Agaricomycotina</taxon>
        <taxon>Agaricomycetes</taxon>
        <taxon>Polyporales</taxon>
        <taxon>Cerrenaceae</taxon>
        <taxon>Cerrena</taxon>
    </lineage>
</organism>
<comment type="caution">
    <text evidence="3">The sequence shown here is derived from an EMBL/GenBank/DDBJ whole genome shotgun (WGS) entry which is preliminary data.</text>
</comment>
<dbReference type="GO" id="GO:0005737">
    <property type="term" value="C:cytoplasm"/>
    <property type="evidence" value="ECO:0007669"/>
    <property type="project" value="TreeGrafter"/>
</dbReference>
<protein>
    <recommendedName>
        <fullName evidence="2">Protein Zds1 C-terminal domain-containing protein</fullName>
    </recommendedName>
</protein>
<feature type="compositionally biased region" description="Polar residues" evidence="1">
    <location>
        <begin position="472"/>
        <end position="506"/>
    </location>
</feature>
<feature type="compositionally biased region" description="Low complexity" evidence="1">
    <location>
        <begin position="1158"/>
        <end position="1171"/>
    </location>
</feature>
<feature type="region of interest" description="Disordered" evidence="1">
    <location>
        <begin position="234"/>
        <end position="297"/>
    </location>
</feature>
<feature type="compositionally biased region" description="Basic and acidic residues" evidence="1">
    <location>
        <begin position="1418"/>
        <end position="1431"/>
    </location>
</feature>
<feature type="compositionally biased region" description="Basic residues" evidence="1">
    <location>
        <begin position="1392"/>
        <end position="1401"/>
    </location>
</feature>
<evidence type="ECO:0000313" key="3">
    <source>
        <dbReference type="EMBL" id="KAK7683903.1"/>
    </source>
</evidence>
<feature type="compositionally biased region" description="Basic and acidic residues" evidence="1">
    <location>
        <begin position="674"/>
        <end position="687"/>
    </location>
</feature>
<feature type="compositionally biased region" description="Basic and acidic residues" evidence="1">
    <location>
        <begin position="1232"/>
        <end position="1242"/>
    </location>
</feature>
<feature type="compositionally biased region" description="Polar residues" evidence="1">
    <location>
        <begin position="780"/>
        <end position="791"/>
    </location>
</feature>